<evidence type="ECO:0000256" key="2">
    <source>
        <dbReference type="ARBA" id="ARBA00006275"/>
    </source>
</evidence>
<evidence type="ECO:0000256" key="4">
    <source>
        <dbReference type="ARBA" id="ARBA00023136"/>
    </source>
</evidence>
<dbReference type="InterPro" id="IPR012944">
    <property type="entry name" value="SusD_RagB_dom"/>
</dbReference>
<comment type="similarity">
    <text evidence="2">Belongs to the SusD family.</text>
</comment>
<dbReference type="Pfam" id="PF14322">
    <property type="entry name" value="SusD-like_3"/>
    <property type="match status" value="1"/>
</dbReference>
<proteinExistence type="inferred from homology"/>
<evidence type="ECO:0000256" key="5">
    <source>
        <dbReference type="ARBA" id="ARBA00023237"/>
    </source>
</evidence>
<dbReference type="SUPFAM" id="SSF48452">
    <property type="entry name" value="TPR-like"/>
    <property type="match status" value="1"/>
</dbReference>
<dbReference type="GO" id="GO:0009279">
    <property type="term" value="C:cell outer membrane"/>
    <property type="evidence" value="ECO:0007669"/>
    <property type="project" value="UniProtKB-SubCell"/>
</dbReference>
<dbReference type="Gene3D" id="1.25.40.390">
    <property type="match status" value="2"/>
</dbReference>
<organism evidence="8 9">
    <name type="scientific">Chitinophaga ginsengisegetis</name>
    <dbReference type="NCBI Taxonomy" id="393003"/>
    <lineage>
        <taxon>Bacteria</taxon>
        <taxon>Pseudomonadati</taxon>
        <taxon>Bacteroidota</taxon>
        <taxon>Chitinophagia</taxon>
        <taxon>Chitinophagales</taxon>
        <taxon>Chitinophagaceae</taxon>
        <taxon>Chitinophaga</taxon>
    </lineage>
</organism>
<dbReference type="InterPro" id="IPR033985">
    <property type="entry name" value="SusD-like_N"/>
</dbReference>
<sequence length="487" mass="54125">MLRVNKSIQKLLPGLLLVVGLVACKKDFLEINPKGKLIAEKTADYNLLLNGTSLSTNPLLPQYALGDEVAAVMPHFSGANSILSDEKAFRWEADIYLPSDNTSELTTLMRNVYVYNKIINEVMDSKEGEEAQKQSILAEALGGRAWCYFMLINYYGKPYNAATAATDPGVPKVTVADVTQTKFTRATVKEIYDFIVDDLTRALPYLPAQLTNRIRMSKAAGEALLGKVYVFMGQFDKALIHLDAAVNDLSGASIPVGLYDFQKELSAGGAFTPISPFFGPARTSLYNDQEVLYLRQSLNYYTQYISGVVINAATASLYTAGDFRLQFLSPYPLLVFTETYPRGMLRGWGRGFTNLGAGVPDIYLLRAECKARLNNIAGAVTDMEAFRQKRMPAAEAVIPAAIAADQTALTKFILEERIREFALEGYRWFDMRRLSVDPVYKSTVGSTHIVYNMSGVLQNTYTLKPERLTLRFPLYIINSNPGMEQNP</sequence>
<evidence type="ECO:0000256" key="1">
    <source>
        <dbReference type="ARBA" id="ARBA00004442"/>
    </source>
</evidence>
<protein>
    <submittedName>
        <fullName evidence="8">SusD family protein</fullName>
    </submittedName>
</protein>
<dbReference type="Proteomes" id="UP000190166">
    <property type="component" value="Unassembled WGS sequence"/>
</dbReference>
<dbReference type="AlphaFoldDB" id="A0A1T5N7B5"/>
<reference evidence="8 9" key="1">
    <citation type="submission" date="2017-02" db="EMBL/GenBank/DDBJ databases">
        <authorList>
            <person name="Peterson S.W."/>
        </authorList>
    </citation>
    <scope>NUCLEOTIDE SEQUENCE [LARGE SCALE GENOMIC DNA]</scope>
    <source>
        <strain evidence="8 9">DSM 18108</strain>
    </source>
</reference>
<evidence type="ECO:0000259" key="6">
    <source>
        <dbReference type="Pfam" id="PF07980"/>
    </source>
</evidence>
<keyword evidence="3" id="KW-0732">Signal</keyword>
<keyword evidence="9" id="KW-1185">Reference proteome</keyword>
<evidence type="ECO:0000313" key="8">
    <source>
        <dbReference type="EMBL" id="SKC96345.1"/>
    </source>
</evidence>
<evidence type="ECO:0000259" key="7">
    <source>
        <dbReference type="Pfam" id="PF14322"/>
    </source>
</evidence>
<dbReference type="InterPro" id="IPR011990">
    <property type="entry name" value="TPR-like_helical_dom_sf"/>
</dbReference>
<evidence type="ECO:0000313" key="9">
    <source>
        <dbReference type="Proteomes" id="UP000190166"/>
    </source>
</evidence>
<accession>A0A1T5N7B5</accession>
<feature type="domain" description="RagB/SusD" evidence="6">
    <location>
        <begin position="361"/>
        <end position="487"/>
    </location>
</feature>
<dbReference type="STRING" id="393003.SAMN05660461_0668"/>
<keyword evidence="5" id="KW-0998">Cell outer membrane</keyword>
<dbReference type="PROSITE" id="PS51257">
    <property type="entry name" value="PROKAR_LIPOPROTEIN"/>
    <property type="match status" value="1"/>
</dbReference>
<dbReference type="RefSeq" id="WP_079467989.1">
    <property type="nucleotide sequence ID" value="NZ_FUZZ01000001.1"/>
</dbReference>
<comment type="subcellular location">
    <subcellularLocation>
        <location evidence="1">Cell outer membrane</location>
    </subcellularLocation>
</comment>
<gene>
    <name evidence="8" type="ORF">SAMN05660461_0668</name>
</gene>
<name>A0A1T5N7B5_9BACT</name>
<dbReference type="EMBL" id="FUZZ01000001">
    <property type="protein sequence ID" value="SKC96345.1"/>
    <property type="molecule type" value="Genomic_DNA"/>
</dbReference>
<dbReference type="Pfam" id="PF07980">
    <property type="entry name" value="SusD_RagB"/>
    <property type="match status" value="1"/>
</dbReference>
<keyword evidence="4" id="KW-0472">Membrane</keyword>
<feature type="domain" description="SusD-like N-terminal" evidence="7">
    <location>
        <begin position="28"/>
        <end position="229"/>
    </location>
</feature>
<evidence type="ECO:0000256" key="3">
    <source>
        <dbReference type="ARBA" id="ARBA00022729"/>
    </source>
</evidence>